<dbReference type="PANTHER" id="PTHR34815:SF4">
    <property type="entry name" value="N-ACETYLTRANSFERASE DOMAIN-CONTAINING PROTEIN"/>
    <property type="match status" value="1"/>
</dbReference>
<proteinExistence type="predicted"/>
<dbReference type="Proteomes" id="UP001174934">
    <property type="component" value="Unassembled WGS sequence"/>
</dbReference>
<dbReference type="EMBL" id="JAULSR010000008">
    <property type="protein sequence ID" value="KAK0613094.1"/>
    <property type="molecule type" value="Genomic_DNA"/>
</dbReference>
<dbReference type="AlphaFoldDB" id="A0AA39U7Y8"/>
<gene>
    <name evidence="3" type="ORF">B0T17DRAFT_498980</name>
</gene>
<dbReference type="Pfam" id="PF22998">
    <property type="entry name" value="GNAT_LYC1-like"/>
    <property type="match status" value="1"/>
</dbReference>
<dbReference type="GO" id="GO:0016747">
    <property type="term" value="F:acyltransferase activity, transferring groups other than amino-acyl groups"/>
    <property type="evidence" value="ECO:0007669"/>
    <property type="project" value="InterPro"/>
</dbReference>
<dbReference type="InterPro" id="IPR000182">
    <property type="entry name" value="GNAT_dom"/>
</dbReference>
<evidence type="ECO:0000259" key="1">
    <source>
        <dbReference type="Pfam" id="PF00583"/>
    </source>
</evidence>
<dbReference type="InterPro" id="IPR053013">
    <property type="entry name" value="LAT"/>
</dbReference>
<name>A0AA39U7Y8_9PEZI</name>
<evidence type="ECO:0000259" key="2">
    <source>
        <dbReference type="Pfam" id="PF22998"/>
    </source>
</evidence>
<keyword evidence="4" id="KW-1185">Reference proteome</keyword>
<evidence type="ECO:0008006" key="5">
    <source>
        <dbReference type="Google" id="ProtNLM"/>
    </source>
</evidence>
<evidence type="ECO:0000313" key="3">
    <source>
        <dbReference type="EMBL" id="KAK0613094.1"/>
    </source>
</evidence>
<dbReference type="Gene3D" id="3.40.630.30">
    <property type="match status" value="1"/>
</dbReference>
<comment type="caution">
    <text evidence="3">The sequence shown here is derived from an EMBL/GenBank/DDBJ whole genome shotgun (WGS) entry which is preliminary data.</text>
</comment>
<protein>
    <recommendedName>
        <fullName evidence="5">N-acetyltransferase domain-containing protein</fullName>
    </recommendedName>
</protein>
<accession>A0AA39U7Y8</accession>
<feature type="domain" description="N-acetyltransferase" evidence="1">
    <location>
        <begin position="51"/>
        <end position="133"/>
    </location>
</feature>
<feature type="domain" description="LYC1 C-terminal" evidence="2">
    <location>
        <begin position="181"/>
        <end position="373"/>
    </location>
</feature>
<evidence type="ECO:0000313" key="4">
    <source>
        <dbReference type="Proteomes" id="UP001174934"/>
    </source>
</evidence>
<reference evidence="3" key="1">
    <citation type="submission" date="2023-06" db="EMBL/GenBank/DDBJ databases">
        <title>Genome-scale phylogeny and comparative genomics of the fungal order Sordariales.</title>
        <authorList>
            <consortium name="Lawrence Berkeley National Laboratory"/>
            <person name="Hensen N."/>
            <person name="Bonometti L."/>
            <person name="Westerberg I."/>
            <person name="Brannstrom I.O."/>
            <person name="Guillou S."/>
            <person name="Cros-Aarteil S."/>
            <person name="Calhoun S."/>
            <person name="Haridas S."/>
            <person name="Kuo A."/>
            <person name="Mondo S."/>
            <person name="Pangilinan J."/>
            <person name="Riley R."/>
            <person name="LaButti K."/>
            <person name="Andreopoulos B."/>
            <person name="Lipzen A."/>
            <person name="Chen C."/>
            <person name="Yanf M."/>
            <person name="Daum C."/>
            <person name="Ng V."/>
            <person name="Clum A."/>
            <person name="Steindorff A."/>
            <person name="Ohm R."/>
            <person name="Martin F."/>
            <person name="Silar P."/>
            <person name="Natvig D."/>
            <person name="Lalanne C."/>
            <person name="Gautier V."/>
            <person name="Ament-velasquez S.L."/>
            <person name="Kruys A."/>
            <person name="Hutchinson M.I."/>
            <person name="Powell A.J."/>
            <person name="Barry K."/>
            <person name="Miller A.N."/>
            <person name="Grigoriev I.V."/>
            <person name="Debuchy R."/>
            <person name="Gladieux P."/>
            <person name="Thoren M.H."/>
            <person name="Johannesson H."/>
        </authorList>
    </citation>
    <scope>NUCLEOTIDE SEQUENCE</scope>
    <source>
        <strain evidence="3">SMH3391-2</strain>
    </source>
</reference>
<organism evidence="3 4">
    <name type="scientific">Bombardia bombarda</name>
    <dbReference type="NCBI Taxonomy" id="252184"/>
    <lineage>
        <taxon>Eukaryota</taxon>
        <taxon>Fungi</taxon>
        <taxon>Dikarya</taxon>
        <taxon>Ascomycota</taxon>
        <taxon>Pezizomycotina</taxon>
        <taxon>Sordariomycetes</taxon>
        <taxon>Sordariomycetidae</taxon>
        <taxon>Sordariales</taxon>
        <taxon>Lasiosphaeriaceae</taxon>
        <taxon>Bombardia</taxon>
    </lineage>
</organism>
<dbReference type="SUPFAM" id="SSF55729">
    <property type="entry name" value="Acyl-CoA N-acyltransferases (Nat)"/>
    <property type="match status" value="1"/>
</dbReference>
<dbReference type="PANTHER" id="PTHR34815">
    <property type="entry name" value="LYSINE ACETYLTRANSFERASE"/>
    <property type="match status" value="1"/>
</dbReference>
<dbReference type="InterPro" id="IPR055100">
    <property type="entry name" value="GNAT_LYC1-like"/>
</dbReference>
<dbReference type="Pfam" id="PF00583">
    <property type="entry name" value="Acetyltransf_1"/>
    <property type="match status" value="1"/>
</dbReference>
<dbReference type="InterPro" id="IPR016181">
    <property type="entry name" value="Acyl_CoA_acyltransferase"/>
</dbReference>
<sequence>MGEPMGLGISDIVFGEATPEQRQLAWQLNGAAWAPPMSLDVYVARETYLSRQELSADGRCRYWVLYLKGYPRQIVASCETTRKPVLISENGVAREGHGYAIASVYTNPAYRRQGMAAFMLRRVQEYMDQDSDYSVLYSNIGGNYYSNLGWRVFPRKQVTLTVLPHTILGHGNRDKFALKHSQPWRIRYLRLDELPELCDIDELDLSARFDALRADGKTHVAFTPSWSQIAWQLARSEFIAGTMFGRTPMNKGAITENGRSWVYWEHDWRQTRLNVMRIVHALDASVQQRVGDIKALLEAALAEASAWGLPKVLMWNPDEETTLGCKAAGNAHPIDVKIVFEERTDTSIPGLRWAKGKDARNTVWEDNLYYCWC</sequence>